<gene>
    <name evidence="6" type="ORF">BECKMB1821G_GA0114241_102728</name>
    <name evidence="8" type="ORF">BECKMB1821H_GA0114242_10497</name>
    <name evidence="7" type="ORF">BECKMB1821I_GA0114274_10496</name>
</gene>
<dbReference type="PANTHER" id="PTHR38099:SF1">
    <property type="entry name" value="LARGE RIBOSOMAL RNA SUBUNIT ACCUMULATION PROTEIN YCED"/>
    <property type="match status" value="1"/>
</dbReference>
<evidence type="ECO:0000256" key="2">
    <source>
        <dbReference type="ARBA" id="ARBA00010740"/>
    </source>
</evidence>
<comment type="function">
    <text evidence="1">Plays a role in synthesis, processing and/or stability of 23S rRNA.</text>
</comment>
<evidence type="ECO:0000256" key="1">
    <source>
        <dbReference type="ARBA" id="ARBA00002868"/>
    </source>
</evidence>
<name>A0A450XDN6_9GAMM</name>
<proteinExistence type="inferred from homology"/>
<protein>
    <recommendedName>
        <fullName evidence="3">Large ribosomal RNA subunit accumulation protein YceD</fullName>
    </recommendedName>
    <alternativeName>
        <fullName evidence="5">23S rRNA accumulation protein YceD</fullName>
    </alternativeName>
</protein>
<dbReference type="Pfam" id="PF02620">
    <property type="entry name" value="YceD"/>
    <property type="match status" value="1"/>
</dbReference>
<dbReference type="PANTHER" id="PTHR38099">
    <property type="entry name" value="LARGE RIBOSOMAL RNA SUBUNIT ACCUMULATION PROTEIN YCED"/>
    <property type="match status" value="1"/>
</dbReference>
<dbReference type="EMBL" id="CAADFQ010000049">
    <property type="protein sequence ID" value="VFK33590.1"/>
    <property type="molecule type" value="Genomic_DNA"/>
</dbReference>
<evidence type="ECO:0000256" key="4">
    <source>
        <dbReference type="ARBA" id="ARBA00022517"/>
    </source>
</evidence>
<evidence type="ECO:0000256" key="5">
    <source>
        <dbReference type="ARBA" id="ARBA00031841"/>
    </source>
</evidence>
<sequence length="184" mass="20899">MLQDLPELIYPLRFARTRYDLCGHIALAGMHRLRPLLAAEGGDARIELRFGPDDLGRPSIRGLVRAELNLVCQRCLRSMLFSAESNVRLNMISSDKEEIGSLAEYISPGFEPLVVIEDEAMVLSDIIEDELLLALPAIPRHSDGVCEIEERYSVREPVEHNRKKPFAVLENLMEWKGRMEQSNN</sequence>
<dbReference type="GO" id="GO:0005829">
    <property type="term" value="C:cytosol"/>
    <property type="evidence" value="ECO:0007669"/>
    <property type="project" value="TreeGrafter"/>
</dbReference>
<evidence type="ECO:0000313" key="8">
    <source>
        <dbReference type="EMBL" id="VFK76269.1"/>
    </source>
</evidence>
<organism evidence="6">
    <name type="scientific">Candidatus Kentrum sp. MB</name>
    <dbReference type="NCBI Taxonomy" id="2138164"/>
    <lineage>
        <taxon>Bacteria</taxon>
        <taxon>Pseudomonadati</taxon>
        <taxon>Pseudomonadota</taxon>
        <taxon>Gammaproteobacteria</taxon>
        <taxon>Candidatus Kentrum</taxon>
    </lineage>
</organism>
<dbReference type="GO" id="GO:0042254">
    <property type="term" value="P:ribosome biogenesis"/>
    <property type="evidence" value="ECO:0007669"/>
    <property type="project" value="UniProtKB-KW"/>
</dbReference>
<dbReference type="InterPro" id="IPR003772">
    <property type="entry name" value="YceD"/>
</dbReference>
<keyword evidence="4" id="KW-0690">Ribosome biogenesis</keyword>
<reference evidence="6" key="1">
    <citation type="submission" date="2019-02" db="EMBL/GenBank/DDBJ databases">
        <authorList>
            <person name="Gruber-Vodicka R. H."/>
            <person name="Seah K. B. B."/>
        </authorList>
    </citation>
    <scope>NUCLEOTIDE SEQUENCE</scope>
    <source>
        <strain evidence="6">BECK_BZ197</strain>
        <strain evidence="8">BECK_BZ198</strain>
        <strain evidence="7">BECK_BZ199</strain>
    </source>
</reference>
<accession>A0A450XDN6</accession>
<dbReference type="EMBL" id="CAADGH010000049">
    <property type="protein sequence ID" value="VFK76269.1"/>
    <property type="molecule type" value="Genomic_DNA"/>
</dbReference>
<evidence type="ECO:0000313" key="6">
    <source>
        <dbReference type="EMBL" id="VFK27364.1"/>
    </source>
</evidence>
<evidence type="ECO:0000256" key="3">
    <source>
        <dbReference type="ARBA" id="ARBA00015716"/>
    </source>
</evidence>
<dbReference type="InterPro" id="IPR039255">
    <property type="entry name" value="YceD_bac"/>
</dbReference>
<evidence type="ECO:0000313" key="7">
    <source>
        <dbReference type="EMBL" id="VFK33590.1"/>
    </source>
</evidence>
<dbReference type="AlphaFoldDB" id="A0A450XDN6"/>
<dbReference type="EMBL" id="CAADFO010000027">
    <property type="protein sequence ID" value="VFK27364.1"/>
    <property type="molecule type" value="Genomic_DNA"/>
</dbReference>
<comment type="similarity">
    <text evidence="2">Belongs to the DUF177 domain family.</text>
</comment>